<evidence type="ECO:0000313" key="2">
    <source>
        <dbReference type="Proteomes" id="UP000830343"/>
    </source>
</evidence>
<sequence>MLHEEWLNKNAIKQVEVINVDAKKYKVNSMLTIGKVYDVVNETEEYYHIKDNSGKIGGYYKSYFKEL</sequence>
<reference evidence="1" key="2">
    <citation type="submission" date="2022-04" db="EMBL/GenBank/DDBJ databases">
        <title>Antimicrobial genetic elements in methicillin-resistant Macrococcus armenti.</title>
        <authorList>
            <person name="Keller J.E."/>
            <person name="Schwendener S."/>
            <person name="Pantucek R."/>
            <person name="Perreten V."/>
        </authorList>
    </citation>
    <scope>NUCLEOTIDE SEQUENCE</scope>
    <source>
        <strain evidence="1">CCM 2609</strain>
    </source>
</reference>
<proteinExistence type="predicted"/>
<dbReference type="Pfam" id="PF20111">
    <property type="entry name" value="DUF6501"/>
    <property type="match status" value="1"/>
</dbReference>
<gene>
    <name evidence="1" type="ORF">MRZ06_05980</name>
</gene>
<reference evidence="1" key="1">
    <citation type="submission" date="2022-03" db="EMBL/GenBank/DDBJ databases">
        <authorList>
            <person name="Vrbovska V."/>
            <person name="Kovarovic V."/>
            <person name="Botka T."/>
            <person name="Pantucek R."/>
        </authorList>
    </citation>
    <scope>NUCLEOTIDE SEQUENCE</scope>
    <source>
        <strain evidence="1">CCM 2609</strain>
    </source>
</reference>
<name>A0ABY3ZTB1_9STAP</name>
<dbReference type="Proteomes" id="UP000830343">
    <property type="component" value="Chromosome"/>
</dbReference>
<accession>A0ABY3ZTB1</accession>
<dbReference type="EMBL" id="CP094348">
    <property type="protein sequence ID" value="UOB19605.1"/>
    <property type="molecule type" value="Genomic_DNA"/>
</dbReference>
<evidence type="ECO:0000313" key="1">
    <source>
        <dbReference type="EMBL" id="UOB19605.1"/>
    </source>
</evidence>
<dbReference type="InterPro" id="IPR045447">
    <property type="entry name" value="DUF6501"/>
</dbReference>
<protein>
    <submittedName>
        <fullName evidence="1">DUF6501 family protein</fullName>
    </submittedName>
</protein>
<keyword evidence="2" id="KW-1185">Reference proteome</keyword>
<organism evidence="1 2">
    <name type="scientific">Macrococcus armenti</name>
    <dbReference type="NCBI Taxonomy" id="2875764"/>
    <lineage>
        <taxon>Bacteria</taxon>
        <taxon>Bacillati</taxon>
        <taxon>Bacillota</taxon>
        <taxon>Bacilli</taxon>
        <taxon>Bacillales</taxon>
        <taxon>Staphylococcaceae</taxon>
        <taxon>Macrococcus</taxon>
    </lineage>
</organism>
<dbReference type="RefSeq" id="WP_224186346.1">
    <property type="nucleotide sequence ID" value="NZ_CP083592.1"/>
</dbReference>